<organism evidence="2 3">
    <name type="scientific">Dawidia soli</name>
    <dbReference type="NCBI Taxonomy" id="2782352"/>
    <lineage>
        <taxon>Bacteria</taxon>
        <taxon>Pseudomonadati</taxon>
        <taxon>Bacteroidota</taxon>
        <taxon>Cytophagia</taxon>
        <taxon>Cytophagales</taxon>
        <taxon>Chryseotaleaceae</taxon>
        <taxon>Dawidia</taxon>
    </lineage>
</organism>
<dbReference type="RefSeq" id="WP_254089148.1">
    <property type="nucleotide sequence ID" value="NZ_JAHESC010000005.1"/>
</dbReference>
<feature type="signal peptide" evidence="1">
    <location>
        <begin position="1"/>
        <end position="16"/>
    </location>
</feature>
<evidence type="ECO:0000313" key="2">
    <source>
        <dbReference type="EMBL" id="MBT1685897.1"/>
    </source>
</evidence>
<feature type="chain" id="PRO_5042925688" description="DUF3575 domain-containing protein" evidence="1">
    <location>
        <begin position="17"/>
        <end position="229"/>
    </location>
</feature>
<protein>
    <recommendedName>
        <fullName evidence="4">DUF3575 domain-containing protein</fullName>
    </recommendedName>
</protein>
<reference evidence="2 3" key="1">
    <citation type="submission" date="2021-05" db="EMBL/GenBank/DDBJ databases">
        <title>A Polyphasic approach of four new species of the genus Ohtaekwangia: Ohtaekwangia histidinii sp. nov., Ohtaekwangia cretensis sp. nov., Ohtaekwangia indiensis sp. nov., Ohtaekwangia reichenbachii sp. nov. from diverse environment.</title>
        <authorList>
            <person name="Octaviana S."/>
        </authorList>
    </citation>
    <scope>NUCLEOTIDE SEQUENCE [LARGE SCALE GENOMIC DNA]</scope>
    <source>
        <strain evidence="2 3">PWU37</strain>
    </source>
</reference>
<dbReference type="Proteomes" id="UP001319180">
    <property type="component" value="Unassembled WGS sequence"/>
</dbReference>
<dbReference type="AlphaFoldDB" id="A0AAP2GC86"/>
<evidence type="ECO:0000313" key="3">
    <source>
        <dbReference type="Proteomes" id="UP001319180"/>
    </source>
</evidence>
<comment type="caution">
    <text evidence="2">The sequence shown here is derived from an EMBL/GenBank/DDBJ whole genome shotgun (WGS) entry which is preliminary data.</text>
</comment>
<name>A0AAP2GC86_9BACT</name>
<proteinExistence type="predicted"/>
<evidence type="ECO:0008006" key="4">
    <source>
        <dbReference type="Google" id="ProtNLM"/>
    </source>
</evidence>
<keyword evidence="3" id="KW-1185">Reference proteome</keyword>
<accession>A0AAP2GC86</accession>
<sequence length="229" mass="27037">MRLFFALILISTAAVAQDVDRFDLAVPRHAVKFSPGHLLVNYHPTTEFSYEHRIARRWTLQGEYGKIVNIPNSQPEDRIQDAWDSDRKGYKTKLEARYYVYATRSGRFTWYAAGELYYNKINYQKQMVTHEYYDETRDAIYEKTHRQRIYHEEKGINGKFGFLWNMGPVLVDVNAGLGARFIHYSKLLPIFDEDKDDFLEFTPDETSRDEPGLALGVRVGYRFPWRRTD</sequence>
<evidence type="ECO:0000256" key="1">
    <source>
        <dbReference type="SAM" id="SignalP"/>
    </source>
</evidence>
<gene>
    <name evidence="2" type="ORF">KK078_04985</name>
</gene>
<dbReference type="EMBL" id="JAHESC010000005">
    <property type="protein sequence ID" value="MBT1685897.1"/>
    <property type="molecule type" value="Genomic_DNA"/>
</dbReference>
<keyword evidence="1" id="KW-0732">Signal</keyword>